<protein>
    <submittedName>
        <fullName evidence="2">FemAB-related protein (PEP-CTERM system-associated)</fullName>
    </submittedName>
</protein>
<dbReference type="SUPFAM" id="SSF55729">
    <property type="entry name" value="Acyl-CoA N-acyltransferases (Nat)"/>
    <property type="match status" value="1"/>
</dbReference>
<dbReference type="InterPro" id="IPR050644">
    <property type="entry name" value="PG_Glycine_Bridge_Synth"/>
</dbReference>
<dbReference type="Proteomes" id="UP000266273">
    <property type="component" value="Unassembled WGS sequence"/>
</dbReference>
<dbReference type="PANTHER" id="PTHR36174">
    <property type="entry name" value="LIPID II:GLYCINE GLYCYLTRANSFERASE"/>
    <property type="match status" value="1"/>
</dbReference>
<name>A0A397Q795_9HYPH</name>
<dbReference type="EMBL" id="QXDF01000001">
    <property type="protein sequence ID" value="RIA55387.1"/>
    <property type="molecule type" value="Genomic_DNA"/>
</dbReference>
<keyword evidence="3" id="KW-1185">Reference proteome</keyword>
<comment type="caution">
    <text evidence="2">The sequence shown here is derived from an EMBL/GenBank/DDBJ whole genome shotgun (WGS) entry which is preliminary data.</text>
</comment>
<dbReference type="NCBIfam" id="TIGR03019">
    <property type="entry name" value="pepcterm_femAB"/>
    <property type="match status" value="1"/>
</dbReference>
<dbReference type="InterPro" id="IPR038740">
    <property type="entry name" value="BioF2-like_GNAT_dom"/>
</dbReference>
<evidence type="ECO:0000313" key="2">
    <source>
        <dbReference type="EMBL" id="RIA55387.1"/>
    </source>
</evidence>
<sequence>MKVMHKPLDISTTVHRLPESEDRWASWRDFLRANGEPAMYCDPEIIEAIATGLRQEPFIIEATRGGDVVGLLPAIFMRSSLFGRFLVSVPYVNWGGVICADEAVGRKVLGTAIRLAEELDTNYLELRQLEPLDDDRLVVGKSAKVQMRLPLGAEADENWRGLKSEVRTQIRKAAKHGLQVSWGRDDESIRAFYEVFSRNMRDLGTPVFPLRLFRNIAAAARDNAEFGVVRLDGAPIAACLAIHGPGLTEIPSAAALRAYRKTAANSLMYWNAIERAIERGQTEFDFGRSTLGGATYIFKKKWGATARPVTWQYYLRRGDTQSMRPDNRKFALAIQLWQRLPVAATRVLGPMIVRGIP</sequence>
<reference evidence="2 3" key="1">
    <citation type="submission" date="2018-08" db="EMBL/GenBank/DDBJ databases">
        <title>Genomic Encyclopedia of Archaeal and Bacterial Type Strains, Phase II (KMG-II): from individual species to whole genera.</title>
        <authorList>
            <person name="Goeker M."/>
        </authorList>
    </citation>
    <scope>NUCLEOTIDE SEQUENCE [LARGE SCALE GENOMIC DNA]</scope>
    <source>
        <strain evidence="2 3">DSM 5002</strain>
    </source>
</reference>
<evidence type="ECO:0000259" key="1">
    <source>
        <dbReference type="Pfam" id="PF13480"/>
    </source>
</evidence>
<dbReference type="Gene3D" id="3.40.630.30">
    <property type="match status" value="1"/>
</dbReference>
<dbReference type="InterPro" id="IPR016181">
    <property type="entry name" value="Acyl_CoA_acyltransferase"/>
</dbReference>
<feature type="domain" description="BioF2-like acetyltransferase" evidence="1">
    <location>
        <begin position="163"/>
        <end position="289"/>
    </location>
</feature>
<proteinExistence type="predicted"/>
<accession>A0A397Q795</accession>
<dbReference type="Pfam" id="PF13480">
    <property type="entry name" value="Acetyltransf_6"/>
    <property type="match status" value="1"/>
</dbReference>
<dbReference type="AlphaFoldDB" id="A0A397Q795"/>
<organism evidence="2 3">
    <name type="scientific">Dichotomicrobium thermohalophilum</name>
    <dbReference type="NCBI Taxonomy" id="933063"/>
    <lineage>
        <taxon>Bacteria</taxon>
        <taxon>Pseudomonadati</taxon>
        <taxon>Pseudomonadota</taxon>
        <taxon>Alphaproteobacteria</taxon>
        <taxon>Hyphomicrobiales</taxon>
        <taxon>Hyphomicrobiaceae</taxon>
        <taxon>Dichotomicrobium</taxon>
    </lineage>
</organism>
<dbReference type="InterPro" id="IPR017469">
    <property type="entry name" value="PEP-CTERM_FemAB-rel"/>
</dbReference>
<dbReference type="PANTHER" id="PTHR36174:SF1">
    <property type="entry name" value="LIPID II:GLYCINE GLYCYLTRANSFERASE"/>
    <property type="match status" value="1"/>
</dbReference>
<dbReference type="OrthoDB" id="9773932at2"/>
<evidence type="ECO:0000313" key="3">
    <source>
        <dbReference type="Proteomes" id="UP000266273"/>
    </source>
</evidence>
<gene>
    <name evidence="2" type="ORF">BXY53_0450</name>
</gene>